<accession>A0A7W4TPW4</accession>
<evidence type="ECO:0000259" key="2">
    <source>
        <dbReference type="Pfam" id="PF10756"/>
    </source>
</evidence>
<reference evidence="3 4" key="1">
    <citation type="submission" date="2020-08" db="EMBL/GenBank/DDBJ databases">
        <title>The Agave Microbiome: Exploring the role of microbial communities in plant adaptations to desert environments.</title>
        <authorList>
            <person name="Partida-Martinez L.P."/>
        </authorList>
    </citation>
    <scope>NUCLEOTIDE SEQUENCE [LARGE SCALE GENOMIC DNA]</scope>
    <source>
        <strain evidence="3 4">AS2.23</strain>
    </source>
</reference>
<keyword evidence="1" id="KW-1133">Transmembrane helix</keyword>
<gene>
    <name evidence="3" type="ORF">FHR75_003723</name>
</gene>
<name>A0A7W4TPW4_KINRA</name>
<dbReference type="OMA" id="LAWAEIL"/>
<dbReference type="AlphaFoldDB" id="A0A7W4TPW4"/>
<evidence type="ECO:0000256" key="1">
    <source>
        <dbReference type="SAM" id="Phobius"/>
    </source>
</evidence>
<evidence type="ECO:0000313" key="4">
    <source>
        <dbReference type="Proteomes" id="UP000533269"/>
    </source>
</evidence>
<organism evidence="3 4">
    <name type="scientific">Kineococcus radiotolerans</name>
    <dbReference type="NCBI Taxonomy" id="131568"/>
    <lineage>
        <taxon>Bacteria</taxon>
        <taxon>Bacillati</taxon>
        <taxon>Actinomycetota</taxon>
        <taxon>Actinomycetes</taxon>
        <taxon>Kineosporiales</taxon>
        <taxon>Kineosporiaceae</taxon>
        <taxon>Kineococcus</taxon>
    </lineage>
</organism>
<feature type="transmembrane region" description="Helical" evidence="1">
    <location>
        <begin position="25"/>
        <end position="47"/>
    </location>
</feature>
<dbReference type="InterPro" id="IPR019692">
    <property type="entry name" value="CFP-6_PH"/>
</dbReference>
<protein>
    <recommendedName>
        <fullName evidence="2">Low molecular weight protein antigen 6 PH domain-containing protein</fullName>
    </recommendedName>
</protein>
<reference evidence="3 4" key="2">
    <citation type="submission" date="2020-08" db="EMBL/GenBank/DDBJ databases">
        <authorList>
            <person name="Partida-Martinez L."/>
            <person name="Huntemann M."/>
            <person name="Clum A."/>
            <person name="Wang J."/>
            <person name="Palaniappan K."/>
            <person name="Ritter S."/>
            <person name="Chen I.-M."/>
            <person name="Stamatis D."/>
            <person name="Reddy T."/>
            <person name="O'Malley R."/>
            <person name="Daum C."/>
            <person name="Shapiro N."/>
            <person name="Ivanova N."/>
            <person name="Kyrpides N."/>
            <person name="Woyke T."/>
        </authorList>
    </citation>
    <scope>NUCLEOTIDE SEQUENCE [LARGE SCALE GENOMIC DNA]</scope>
    <source>
        <strain evidence="3 4">AS2.23</strain>
    </source>
</reference>
<keyword evidence="1" id="KW-0812">Transmembrane</keyword>
<dbReference type="EMBL" id="JACHVY010000004">
    <property type="protein sequence ID" value="MBB2902887.1"/>
    <property type="molecule type" value="Genomic_DNA"/>
</dbReference>
<feature type="transmembrane region" description="Helical" evidence="1">
    <location>
        <begin position="59"/>
        <end position="77"/>
    </location>
</feature>
<dbReference type="RefSeq" id="WP_012087315.1">
    <property type="nucleotide sequence ID" value="NZ_JACHVY010000004.1"/>
</dbReference>
<proteinExistence type="predicted"/>
<feature type="domain" description="Low molecular weight protein antigen 6 PH" evidence="2">
    <location>
        <begin position="78"/>
        <end position="145"/>
    </location>
</feature>
<dbReference type="Proteomes" id="UP000533269">
    <property type="component" value="Unassembled WGS sequence"/>
</dbReference>
<sequence length="162" mass="17036">MSGATPRAGGGTAAPRVFRPRRARVVGLAFAVGIVVVWVGMAIGLSLAPDSGWGAQDTVSAAVFAALLAGVLVRLVSVRARADAEGLEVRNVVFTRRVDWGAIVAVRFGGADPWLTLDLDDGENLAVMAVQRADGEFARAEALRLARLVEAHAPRPPQDTRD</sequence>
<dbReference type="Pfam" id="PF10756">
    <property type="entry name" value="bPH_6"/>
    <property type="match status" value="1"/>
</dbReference>
<keyword evidence="1" id="KW-0472">Membrane</keyword>
<evidence type="ECO:0000313" key="3">
    <source>
        <dbReference type="EMBL" id="MBB2902887.1"/>
    </source>
</evidence>
<comment type="caution">
    <text evidence="3">The sequence shown here is derived from an EMBL/GenBank/DDBJ whole genome shotgun (WGS) entry which is preliminary data.</text>
</comment>